<gene>
    <name evidence="8" type="ORF">SAMN02745225_00481</name>
</gene>
<dbReference type="InterPro" id="IPR013130">
    <property type="entry name" value="Fe3_Rdtase_TM_dom"/>
</dbReference>
<evidence type="ECO:0000256" key="1">
    <source>
        <dbReference type="ARBA" id="ARBA00004141"/>
    </source>
</evidence>
<name>A0A1M4T3H8_9ACTN</name>
<sequence length="255" mass="27925">MMFSVLGTQILWYVTRSSGLLALLMLSATVALGVSSAQKAKIREVPRVYFADLHRSLALFALVLLSVHIFTAIVDPFTHLGWTTAFDPFKRSYRPLYLGLGITAFDIVVAIVATSLLRKHLSNRLWKAIHLGSYLVWFLAMVHGLGTGTDSHFRFALFVYGLSLGIVAVGLWIRILSAKPKALVLRFVAYALIALAPFTLVLWGLSGPAKAGWSKRFSLPQTTIRTKSTQVHGSSNSSSLAPPTTEIYSDDGTSQ</sequence>
<feature type="transmembrane region" description="Helical" evidence="6">
    <location>
        <begin position="57"/>
        <end position="77"/>
    </location>
</feature>
<keyword evidence="9" id="KW-1185">Reference proteome</keyword>
<feature type="region of interest" description="Disordered" evidence="5">
    <location>
        <begin position="226"/>
        <end position="255"/>
    </location>
</feature>
<feature type="transmembrane region" description="Helical" evidence="6">
    <location>
        <begin position="97"/>
        <end position="117"/>
    </location>
</feature>
<feature type="transmembrane region" description="Helical" evidence="6">
    <location>
        <begin position="155"/>
        <end position="176"/>
    </location>
</feature>
<evidence type="ECO:0000313" key="9">
    <source>
        <dbReference type="Proteomes" id="UP000184295"/>
    </source>
</evidence>
<feature type="compositionally biased region" description="Polar residues" evidence="5">
    <location>
        <begin position="226"/>
        <end position="242"/>
    </location>
</feature>
<organism evidence="8 9">
    <name type="scientific">Ferrithrix thermotolerans DSM 19514</name>
    <dbReference type="NCBI Taxonomy" id="1121881"/>
    <lineage>
        <taxon>Bacteria</taxon>
        <taxon>Bacillati</taxon>
        <taxon>Actinomycetota</taxon>
        <taxon>Acidimicrobiia</taxon>
        <taxon>Acidimicrobiales</taxon>
        <taxon>Acidimicrobiaceae</taxon>
        <taxon>Ferrithrix</taxon>
    </lineage>
</organism>
<reference evidence="9" key="1">
    <citation type="submission" date="2016-11" db="EMBL/GenBank/DDBJ databases">
        <authorList>
            <person name="Varghese N."/>
            <person name="Submissions S."/>
        </authorList>
    </citation>
    <scope>NUCLEOTIDE SEQUENCE [LARGE SCALE GENOMIC DNA]</scope>
    <source>
        <strain evidence="9">DSM 19514</strain>
    </source>
</reference>
<protein>
    <submittedName>
        <fullName evidence="8">Ferric reductase like transmembrane component</fullName>
    </submittedName>
</protein>
<dbReference type="STRING" id="1121881.SAMN02745225_00481"/>
<feature type="transmembrane region" description="Helical" evidence="6">
    <location>
        <begin position="183"/>
        <end position="205"/>
    </location>
</feature>
<accession>A0A1M4T3H8</accession>
<evidence type="ECO:0000256" key="5">
    <source>
        <dbReference type="SAM" id="MobiDB-lite"/>
    </source>
</evidence>
<feature type="transmembrane region" description="Helical" evidence="6">
    <location>
        <begin position="129"/>
        <end position="149"/>
    </location>
</feature>
<evidence type="ECO:0000256" key="6">
    <source>
        <dbReference type="SAM" id="Phobius"/>
    </source>
</evidence>
<keyword evidence="2 6" id="KW-0812">Transmembrane</keyword>
<evidence type="ECO:0000313" key="8">
    <source>
        <dbReference type="EMBL" id="SHE39019.1"/>
    </source>
</evidence>
<dbReference type="AlphaFoldDB" id="A0A1M4T3H8"/>
<keyword evidence="3 6" id="KW-1133">Transmembrane helix</keyword>
<evidence type="ECO:0000256" key="4">
    <source>
        <dbReference type="ARBA" id="ARBA00023136"/>
    </source>
</evidence>
<evidence type="ECO:0000256" key="3">
    <source>
        <dbReference type="ARBA" id="ARBA00022989"/>
    </source>
</evidence>
<keyword evidence="4 6" id="KW-0472">Membrane</keyword>
<comment type="subcellular location">
    <subcellularLocation>
        <location evidence="1">Membrane</location>
        <topology evidence="1">Multi-pass membrane protein</topology>
    </subcellularLocation>
</comment>
<dbReference type="GO" id="GO:0016020">
    <property type="term" value="C:membrane"/>
    <property type="evidence" value="ECO:0007669"/>
    <property type="project" value="UniProtKB-SubCell"/>
</dbReference>
<dbReference type="Proteomes" id="UP000184295">
    <property type="component" value="Unassembled WGS sequence"/>
</dbReference>
<evidence type="ECO:0000259" key="7">
    <source>
        <dbReference type="Pfam" id="PF01794"/>
    </source>
</evidence>
<feature type="transmembrane region" description="Helical" evidence="6">
    <location>
        <begin position="20"/>
        <end position="37"/>
    </location>
</feature>
<evidence type="ECO:0000256" key="2">
    <source>
        <dbReference type="ARBA" id="ARBA00022692"/>
    </source>
</evidence>
<feature type="domain" description="Ferric oxidoreductase" evidence="7">
    <location>
        <begin position="18"/>
        <end position="140"/>
    </location>
</feature>
<dbReference type="EMBL" id="FQUL01000004">
    <property type="protein sequence ID" value="SHE39019.1"/>
    <property type="molecule type" value="Genomic_DNA"/>
</dbReference>
<proteinExistence type="predicted"/>
<dbReference type="Pfam" id="PF01794">
    <property type="entry name" value="Ferric_reduct"/>
    <property type="match status" value="1"/>
</dbReference>